<protein>
    <recommendedName>
        <fullName evidence="7">NIMA interactive protein</fullName>
    </recommendedName>
</protein>
<name>A0ABQ9P197_9PEZI</name>
<feature type="compositionally biased region" description="Basic residues" evidence="4">
    <location>
        <begin position="618"/>
        <end position="634"/>
    </location>
</feature>
<dbReference type="PANTHER" id="PTHR47057:SF1">
    <property type="entry name" value="AFADIN_ALPHA-ACTININ-BINDING PROTEIN"/>
    <property type="match status" value="1"/>
</dbReference>
<feature type="compositionally biased region" description="Basic and acidic residues" evidence="4">
    <location>
        <begin position="450"/>
        <end position="460"/>
    </location>
</feature>
<feature type="compositionally biased region" description="Basic and acidic residues" evidence="4">
    <location>
        <begin position="390"/>
        <end position="399"/>
    </location>
</feature>
<accession>A0ABQ9P197</accession>
<evidence type="ECO:0000256" key="2">
    <source>
        <dbReference type="ARBA" id="ARBA00023054"/>
    </source>
</evidence>
<feature type="coiled-coil region" evidence="3">
    <location>
        <begin position="115"/>
        <end position="142"/>
    </location>
</feature>
<feature type="compositionally biased region" description="Acidic residues" evidence="4">
    <location>
        <begin position="400"/>
        <end position="422"/>
    </location>
</feature>
<dbReference type="PANTHER" id="PTHR47057">
    <property type="entry name" value="AFADIN/ALPHA-ACTININ-BINDING"/>
    <property type="match status" value="1"/>
</dbReference>
<gene>
    <name evidence="5" type="ORF">H2201_001419</name>
</gene>
<feature type="region of interest" description="Disordered" evidence="4">
    <location>
        <begin position="600"/>
        <end position="649"/>
    </location>
</feature>
<evidence type="ECO:0000313" key="6">
    <source>
        <dbReference type="Proteomes" id="UP001172684"/>
    </source>
</evidence>
<evidence type="ECO:0000256" key="3">
    <source>
        <dbReference type="SAM" id="Coils"/>
    </source>
</evidence>
<keyword evidence="6" id="KW-1185">Reference proteome</keyword>
<organism evidence="5 6">
    <name type="scientific">Coniosporium apollinis</name>
    <dbReference type="NCBI Taxonomy" id="61459"/>
    <lineage>
        <taxon>Eukaryota</taxon>
        <taxon>Fungi</taxon>
        <taxon>Dikarya</taxon>
        <taxon>Ascomycota</taxon>
        <taxon>Pezizomycotina</taxon>
        <taxon>Dothideomycetes</taxon>
        <taxon>Dothideomycetes incertae sedis</taxon>
        <taxon>Coniosporium</taxon>
    </lineage>
</organism>
<sequence>MDSTNLKTASSYLNNLLLARGLLRDGNAIPFHRPSKASGGADATMAQIINLVHDLILRRDRDLELTTTHTSTIHTLRLEAARSSTTLTRLQTRTDDLARQLSIAQSQERAARTALRAAEASARALRDEMARLKASVAQIRTACANDVRKRDVQIQRLKGHLVTQQRGNRGGLVGASITITPGVTGMGAAGVGREEEQMGALGTEDPAYSLRQETTEFLTQLGQSLSDENDALIGLVRGAVVTLKELQGIPEAGMREQVVESVSGEHGRDGGGEMLCALPTSYDALAADLEGVLENLKTLLTNPNFVPLDEVAVREEEIARLRHGWEKMEARWKEAVAMMQSWQERMRSGGDTVTLHDLNLGLGLDGEPNSTTAVQGEVEEQPGLQWKDANSSKDPRDDLPDSTDADETDLNGEEMEEAEDDALSEHEDAAEINVEPGADEEMPQENQQADTREDNADMFKLELPPGPQPLQESSGNTRSPRKVAFAHPHPDTPLQHADENASSHDLPSTSPKPPSSTEPQSTRSADRSSRSHSPRKVRLTGTDIVLPPSDISIYIDPLQALKRLSSPHAHAEERSPKLTVQEKLNVAQAEAEAAAAALASVPEREITGGENGSVGRMRSPRKTRITGRPRRRKSTLTPEELESLLVGSP</sequence>
<evidence type="ECO:0000256" key="4">
    <source>
        <dbReference type="SAM" id="MobiDB-lite"/>
    </source>
</evidence>
<evidence type="ECO:0008006" key="7">
    <source>
        <dbReference type="Google" id="ProtNLM"/>
    </source>
</evidence>
<dbReference type="Proteomes" id="UP001172684">
    <property type="component" value="Unassembled WGS sequence"/>
</dbReference>
<dbReference type="InterPro" id="IPR021622">
    <property type="entry name" value="Afadin/alpha-actinin-bd"/>
</dbReference>
<evidence type="ECO:0000256" key="1">
    <source>
        <dbReference type="ARBA" id="ARBA00009291"/>
    </source>
</evidence>
<proteinExistence type="inferred from homology"/>
<feature type="region of interest" description="Disordered" evidence="4">
    <location>
        <begin position="359"/>
        <end position="544"/>
    </location>
</feature>
<dbReference type="Pfam" id="PF11559">
    <property type="entry name" value="ADIP"/>
    <property type="match status" value="1"/>
</dbReference>
<dbReference type="EMBL" id="JAPDRL010000007">
    <property type="protein sequence ID" value="KAJ9668371.1"/>
    <property type="molecule type" value="Genomic_DNA"/>
</dbReference>
<reference evidence="5" key="1">
    <citation type="submission" date="2022-10" db="EMBL/GenBank/DDBJ databases">
        <title>Culturing micro-colonial fungi from biological soil crusts in the Mojave desert and describing Neophaeococcomyces mojavensis, and introducing the new genera and species Taxawa tesnikishii.</title>
        <authorList>
            <person name="Kurbessoian T."/>
            <person name="Stajich J.E."/>
        </authorList>
    </citation>
    <scope>NUCLEOTIDE SEQUENCE</scope>
    <source>
        <strain evidence="5">TK_1</strain>
    </source>
</reference>
<evidence type="ECO:0000313" key="5">
    <source>
        <dbReference type="EMBL" id="KAJ9668371.1"/>
    </source>
</evidence>
<keyword evidence="2 3" id="KW-0175">Coiled coil</keyword>
<comment type="caution">
    <text evidence="5">The sequence shown here is derived from an EMBL/GenBank/DDBJ whole genome shotgun (WGS) entry which is preliminary data.</text>
</comment>
<comment type="similarity">
    <text evidence="1">Belongs to the ADIP family.</text>
</comment>